<dbReference type="EMBL" id="JALHLF010000097">
    <property type="protein sequence ID" value="MCJ2184375.1"/>
    <property type="molecule type" value="Genomic_DNA"/>
</dbReference>
<keyword evidence="3" id="KW-1185">Reference proteome</keyword>
<comment type="caution">
    <text evidence="2">The sequence shown here is derived from an EMBL/GenBank/DDBJ whole genome shotgun (WGS) entry which is preliminary data.</text>
</comment>
<dbReference type="RefSeq" id="WP_244023148.1">
    <property type="nucleotide sequence ID" value="NZ_JALHLF010000097.1"/>
</dbReference>
<evidence type="ECO:0000313" key="2">
    <source>
        <dbReference type="EMBL" id="MCJ2184375.1"/>
    </source>
</evidence>
<name>A0ABT0BH23_9SPHN</name>
<evidence type="ECO:0000313" key="3">
    <source>
        <dbReference type="Proteomes" id="UP001162881"/>
    </source>
</evidence>
<accession>A0ABT0BH23</accession>
<sequence>RRWPPILPARPTARPHRSPETATPATRAQAPFAPFPVSGPIALMPIDNAGVVAAEERAHFATLLSRYPEHVTTHEADAIANWLERVASRADQRALATDPRTCAQYRRFRAEHGGATLPEKLGKAVLLVSIVTAVAAALSLLAA</sequence>
<reference evidence="2" key="1">
    <citation type="submission" date="2022-03" db="EMBL/GenBank/DDBJ databases">
        <title>Identification of a novel bacterium isolated from mangrove sediments.</title>
        <authorList>
            <person name="Pan X."/>
        </authorList>
    </citation>
    <scope>NUCLEOTIDE SEQUENCE</scope>
    <source>
        <strain evidence="2">B1949</strain>
    </source>
</reference>
<evidence type="ECO:0000256" key="1">
    <source>
        <dbReference type="SAM" id="MobiDB-lite"/>
    </source>
</evidence>
<feature type="region of interest" description="Disordered" evidence="1">
    <location>
        <begin position="1"/>
        <end position="31"/>
    </location>
</feature>
<evidence type="ECO:0008006" key="4">
    <source>
        <dbReference type="Google" id="ProtNLM"/>
    </source>
</evidence>
<proteinExistence type="predicted"/>
<feature type="non-terminal residue" evidence="2">
    <location>
        <position position="1"/>
    </location>
</feature>
<organism evidence="2 3">
    <name type="scientific">Novosphingobium organovorum</name>
    <dbReference type="NCBI Taxonomy" id="2930092"/>
    <lineage>
        <taxon>Bacteria</taxon>
        <taxon>Pseudomonadati</taxon>
        <taxon>Pseudomonadota</taxon>
        <taxon>Alphaproteobacteria</taxon>
        <taxon>Sphingomonadales</taxon>
        <taxon>Sphingomonadaceae</taxon>
        <taxon>Novosphingobium</taxon>
    </lineage>
</organism>
<gene>
    <name evidence="2" type="ORF">MTR62_17005</name>
</gene>
<dbReference type="Proteomes" id="UP001162881">
    <property type="component" value="Unassembled WGS sequence"/>
</dbReference>
<protein>
    <recommendedName>
        <fullName evidence="4">Anti-sigma factor</fullName>
    </recommendedName>
</protein>